<dbReference type="PANTHER" id="PTHR11709">
    <property type="entry name" value="MULTI-COPPER OXIDASE"/>
    <property type="match status" value="1"/>
</dbReference>
<keyword evidence="2" id="KW-0560">Oxidoreductase</keyword>
<evidence type="ECO:0000313" key="8">
    <source>
        <dbReference type="Proteomes" id="UP000664658"/>
    </source>
</evidence>
<dbReference type="InterPro" id="IPR033138">
    <property type="entry name" value="Cu_oxidase_CS"/>
</dbReference>
<dbReference type="Pfam" id="PF07732">
    <property type="entry name" value="Cu-oxidase_3"/>
    <property type="match status" value="1"/>
</dbReference>
<proteinExistence type="predicted"/>
<dbReference type="Pfam" id="PF07731">
    <property type="entry name" value="Cu-oxidase_2"/>
    <property type="match status" value="1"/>
</dbReference>
<dbReference type="PROSITE" id="PS00080">
    <property type="entry name" value="MULTICOPPER_OXIDASE2"/>
    <property type="match status" value="1"/>
</dbReference>
<name>A0A8I1W578_PLESH</name>
<dbReference type="GO" id="GO:0016491">
    <property type="term" value="F:oxidoreductase activity"/>
    <property type="evidence" value="ECO:0007669"/>
    <property type="project" value="UniProtKB-KW"/>
</dbReference>
<evidence type="ECO:0000256" key="1">
    <source>
        <dbReference type="ARBA" id="ARBA00022723"/>
    </source>
</evidence>
<dbReference type="SUPFAM" id="SSF49503">
    <property type="entry name" value="Cupredoxins"/>
    <property type="match status" value="3"/>
</dbReference>
<accession>A0A8I1W578</accession>
<feature type="domain" description="Plastocyanin-like" evidence="5">
    <location>
        <begin position="410"/>
        <end position="523"/>
    </location>
</feature>
<gene>
    <name evidence="7" type="ORF">J2R62_05535</name>
</gene>
<dbReference type="Gene3D" id="2.60.40.420">
    <property type="entry name" value="Cupredoxins - blue copper proteins"/>
    <property type="match status" value="3"/>
</dbReference>
<dbReference type="AlphaFoldDB" id="A0A8I1W578"/>
<dbReference type="InterPro" id="IPR011706">
    <property type="entry name" value="Cu-oxidase_C"/>
</dbReference>
<sequence>MNIKSIFHRTSATASTQESGSCNLTRRKLLGVTGAMLAAQPLLALSSSVRAACLPSSAPAGEGKAAIPTPLSGNFPWQQFDLDIAYGPKMPQGCQLIQINDQPCGPEIRLKKGDIFYTTVRNRMKEPTTVHWHGILVPNLMDGVPNVSQVPLPQGVETTYSWPVVQGGTYWYHSHFGLQDQQGLAGPLILEDPDEPFVYDKEAVLFMEDRLSADPYQVLDALQHKPAPEAAIAPTLPPKEAVFPYPGGKKFGVDVQYTRFPLNGCLPEKPFIVEAKPGERIRLRVINGSSSSYFCFSVQGHELQVIAKDGNIVQPLASDAILMATAERYDALITAGKPGIYRIVGEAVGQTTGALAILRIGDVALPAEFAAPTPADSIATRAQLRLADAWVIRSMLPTTMPDVPQERIAMRLNGDMKTYHWSINGEFYPDAAPVDILQKRRVVLEVINETMMYHPMHLHGHFFRVLDPHMRDANHSALMDTISVPPMAKVALEFYSDNPGHWVFHCHNMYHMVSGMLRVIQYRATE</sequence>
<dbReference type="Proteomes" id="UP000664658">
    <property type="component" value="Unassembled WGS sequence"/>
</dbReference>
<protein>
    <submittedName>
        <fullName evidence="7">Multicopper oxidase family protein</fullName>
    </submittedName>
</protein>
<evidence type="ECO:0000259" key="5">
    <source>
        <dbReference type="Pfam" id="PF07731"/>
    </source>
</evidence>
<evidence type="ECO:0000313" key="7">
    <source>
        <dbReference type="EMBL" id="MBO1107688.1"/>
    </source>
</evidence>
<dbReference type="PANTHER" id="PTHR11709:SF394">
    <property type="entry name" value="FI03373P-RELATED"/>
    <property type="match status" value="1"/>
</dbReference>
<dbReference type="InterPro" id="IPR011707">
    <property type="entry name" value="Cu-oxidase-like_N"/>
</dbReference>
<evidence type="ECO:0000256" key="2">
    <source>
        <dbReference type="ARBA" id="ARBA00023002"/>
    </source>
</evidence>
<organism evidence="7 8">
    <name type="scientific">Plesiomonas shigelloides</name>
    <name type="common">Aeromonas shigelloides</name>
    <dbReference type="NCBI Taxonomy" id="703"/>
    <lineage>
        <taxon>Bacteria</taxon>
        <taxon>Pseudomonadati</taxon>
        <taxon>Pseudomonadota</taxon>
        <taxon>Gammaproteobacteria</taxon>
        <taxon>Enterobacterales</taxon>
        <taxon>Enterobacteriaceae</taxon>
        <taxon>Plesiomonas</taxon>
    </lineage>
</organism>
<evidence type="ECO:0000256" key="3">
    <source>
        <dbReference type="ARBA" id="ARBA00023008"/>
    </source>
</evidence>
<reference evidence="7" key="1">
    <citation type="submission" date="2021-03" db="EMBL/GenBank/DDBJ databases">
        <title>Plesiomonas shigelloides zfcc0051, isolated from zebrafish feces.</title>
        <authorList>
            <person name="Vanderhoek Z."/>
            <person name="Gaulke C."/>
        </authorList>
    </citation>
    <scope>NUCLEOTIDE SEQUENCE</scope>
    <source>
        <strain evidence="7">Zfcc0051</strain>
    </source>
</reference>
<dbReference type="InterPro" id="IPR002355">
    <property type="entry name" value="Cu_oxidase_Cu_BS"/>
</dbReference>
<keyword evidence="1" id="KW-0479">Metal-binding</keyword>
<dbReference type="InterPro" id="IPR045087">
    <property type="entry name" value="Cu-oxidase_fam"/>
</dbReference>
<dbReference type="RefSeq" id="WP_207541795.1">
    <property type="nucleotide sequence ID" value="NZ_JAFNAA010000004.1"/>
</dbReference>
<dbReference type="CDD" id="cd13896">
    <property type="entry name" value="CuRO_3_CopA"/>
    <property type="match status" value="1"/>
</dbReference>
<dbReference type="Pfam" id="PF00394">
    <property type="entry name" value="Cu-oxidase"/>
    <property type="match status" value="1"/>
</dbReference>
<dbReference type="InterPro" id="IPR006311">
    <property type="entry name" value="TAT_signal"/>
</dbReference>
<dbReference type="PROSITE" id="PS51318">
    <property type="entry name" value="TAT"/>
    <property type="match status" value="1"/>
</dbReference>
<feature type="domain" description="Plastocyanin-like" evidence="4">
    <location>
        <begin position="269"/>
        <end position="346"/>
    </location>
</feature>
<dbReference type="GO" id="GO:0005507">
    <property type="term" value="F:copper ion binding"/>
    <property type="evidence" value="ECO:0007669"/>
    <property type="project" value="InterPro"/>
</dbReference>
<comment type="caution">
    <text evidence="7">The sequence shown here is derived from an EMBL/GenBank/DDBJ whole genome shotgun (WGS) entry which is preliminary data.</text>
</comment>
<evidence type="ECO:0000259" key="4">
    <source>
        <dbReference type="Pfam" id="PF00394"/>
    </source>
</evidence>
<feature type="domain" description="Plastocyanin-like" evidence="6">
    <location>
        <begin position="95"/>
        <end position="194"/>
    </location>
</feature>
<dbReference type="InterPro" id="IPR034279">
    <property type="entry name" value="CuRO_3_CopA"/>
</dbReference>
<dbReference type="PROSITE" id="PS00079">
    <property type="entry name" value="MULTICOPPER_OXIDASE1"/>
    <property type="match status" value="2"/>
</dbReference>
<keyword evidence="3" id="KW-0186">Copper</keyword>
<dbReference type="InterPro" id="IPR008972">
    <property type="entry name" value="Cupredoxin"/>
</dbReference>
<evidence type="ECO:0000259" key="6">
    <source>
        <dbReference type="Pfam" id="PF07732"/>
    </source>
</evidence>
<dbReference type="EMBL" id="JAFNAA010000004">
    <property type="protein sequence ID" value="MBO1107688.1"/>
    <property type="molecule type" value="Genomic_DNA"/>
</dbReference>
<dbReference type="InterPro" id="IPR001117">
    <property type="entry name" value="Cu-oxidase_2nd"/>
</dbReference>